<name>A0A8S9FJI7_BRACR</name>
<dbReference type="GO" id="GO:0005634">
    <property type="term" value="C:nucleus"/>
    <property type="evidence" value="ECO:0007669"/>
    <property type="project" value="UniProtKB-SubCell"/>
</dbReference>
<proteinExistence type="inferred from homology"/>
<evidence type="ECO:0000313" key="7">
    <source>
        <dbReference type="EMBL" id="KAF2533149.1"/>
    </source>
</evidence>
<dbReference type="GO" id="GO:0006355">
    <property type="term" value="P:regulation of DNA-templated transcription"/>
    <property type="evidence" value="ECO:0007669"/>
    <property type="project" value="TreeGrafter"/>
</dbReference>
<comment type="similarity">
    <text evidence="2">Belongs to the lin-54 family.</text>
</comment>
<feature type="domain" description="Tesmin/TSO1-like CXC" evidence="6">
    <location>
        <begin position="88"/>
        <end position="121"/>
    </location>
</feature>
<dbReference type="EMBL" id="QGKY02002305">
    <property type="protein sequence ID" value="KAF2533149.1"/>
    <property type="molecule type" value="Genomic_DNA"/>
</dbReference>
<feature type="region of interest" description="Disordered" evidence="5">
    <location>
        <begin position="1"/>
        <end position="43"/>
    </location>
</feature>
<feature type="compositionally biased region" description="Basic and acidic residues" evidence="5">
    <location>
        <begin position="138"/>
        <end position="163"/>
    </location>
</feature>
<dbReference type="Pfam" id="PF03638">
    <property type="entry name" value="TCR"/>
    <property type="match status" value="1"/>
</dbReference>
<dbReference type="PANTHER" id="PTHR12446:SF56">
    <property type="entry name" value="CRC DOMAIN-CONTAINING PROTEIN"/>
    <property type="match status" value="1"/>
</dbReference>
<dbReference type="SMART" id="SM01114">
    <property type="entry name" value="CXC"/>
    <property type="match status" value="1"/>
</dbReference>
<evidence type="ECO:0000256" key="2">
    <source>
        <dbReference type="ARBA" id="ARBA00007267"/>
    </source>
</evidence>
<evidence type="ECO:0000256" key="4">
    <source>
        <dbReference type="ARBA" id="ARBA00023242"/>
    </source>
</evidence>
<feature type="region of interest" description="Disordered" evidence="5">
    <location>
        <begin position="136"/>
        <end position="163"/>
    </location>
</feature>
<evidence type="ECO:0000259" key="6">
    <source>
        <dbReference type="SMART" id="SM01114"/>
    </source>
</evidence>
<keyword evidence="4" id="KW-0539">Nucleus</keyword>
<reference evidence="7" key="1">
    <citation type="submission" date="2019-12" db="EMBL/GenBank/DDBJ databases">
        <title>Genome sequencing and annotation of Brassica cretica.</title>
        <authorList>
            <person name="Studholme D.J."/>
            <person name="Sarris P.F."/>
        </authorList>
    </citation>
    <scope>NUCLEOTIDE SEQUENCE</scope>
    <source>
        <strain evidence="7">PFS-102/07</strain>
        <tissue evidence="7">Leaf</tissue>
    </source>
</reference>
<gene>
    <name evidence="7" type="ORF">F2Q70_00029054</name>
</gene>
<dbReference type="InterPro" id="IPR033467">
    <property type="entry name" value="Tesmin/TSO1-like_CXC"/>
</dbReference>
<dbReference type="PANTHER" id="PTHR12446">
    <property type="entry name" value="TESMIN/TSO1-RELATED"/>
    <property type="match status" value="1"/>
</dbReference>
<protein>
    <recommendedName>
        <fullName evidence="6">Tesmin/TSO1-like CXC domain-containing protein</fullName>
    </recommendedName>
</protein>
<dbReference type="AlphaFoldDB" id="A0A8S9FJI7"/>
<comment type="caution">
    <text evidence="7">The sequence shown here is derived from an EMBL/GenBank/DDBJ whole genome shotgun (WGS) entry which is preliminary data.</text>
</comment>
<dbReference type="InterPro" id="IPR005172">
    <property type="entry name" value="CRC"/>
</dbReference>
<keyword evidence="3" id="KW-0217">Developmental protein</keyword>
<comment type="subcellular location">
    <subcellularLocation>
        <location evidence="1">Nucleus</location>
    </subcellularLocation>
</comment>
<evidence type="ECO:0000256" key="5">
    <source>
        <dbReference type="SAM" id="MobiDB-lite"/>
    </source>
</evidence>
<organism evidence="7">
    <name type="scientific">Brassica cretica</name>
    <name type="common">Mustard</name>
    <dbReference type="NCBI Taxonomy" id="69181"/>
    <lineage>
        <taxon>Eukaryota</taxon>
        <taxon>Viridiplantae</taxon>
        <taxon>Streptophyta</taxon>
        <taxon>Embryophyta</taxon>
        <taxon>Tracheophyta</taxon>
        <taxon>Spermatophyta</taxon>
        <taxon>Magnoliopsida</taxon>
        <taxon>eudicotyledons</taxon>
        <taxon>Gunneridae</taxon>
        <taxon>Pentapetalae</taxon>
        <taxon>rosids</taxon>
        <taxon>malvids</taxon>
        <taxon>Brassicales</taxon>
        <taxon>Brassicaceae</taxon>
        <taxon>Brassiceae</taxon>
        <taxon>Brassica</taxon>
    </lineage>
</organism>
<evidence type="ECO:0000256" key="3">
    <source>
        <dbReference type="ARBA" id="ARBA00022473"/>
    </source>
</evidence>
<accession>A0A8S9FJI7</accession>
<evidence type="ECO:0000256" key="1">
    <source>
        <dbReference type="ARBA" id="ARBA00004123"/>
    </source>
</evidence>
<sequence>MGEGDEIPPKTEGSEELDAPMKKTARQLDFAGGHSQANQAPAASISATVAVPIIPPSQSQVPIRLPKPESPKPKPRPVVVEAGDGTPMKKKHCNCKHSRCLKLYCECFASGTYCDGNVQASRKTLRQVFPGLNKRLSPRNDLDLAKKREKNEEKELDRAKEECKERDELGELGNWSSSMLDKLTEARSAR</sequence>
<feature type="region of interest" description="Disordered" evidence="5">
    <location>
        <begin position="55"/>
        <end position="83"/>
    </location>
</feature>
<dbReference type="InterPro" id="IPR028307">
    <property type="entry name" value="Lin-54_fam"/>
</dbReference>